<keyword evidence="1" id="KW-1133">Transmembrane helix</keyword>
<feature type="transmembrane region" description="Helical" evidence="1">
    <location>
        <begin position="43"/>
        <end position="61"/>
    </location>
</feature>
<name>A0A183U3P8_TOXCA</name>
<accession>A0A183U3P8</accession>
<sequence>LLKVHMEDRSVIISILIAINLFACLIACSFLFLCLARRKFGTLYDLILHGYLLSMVSVMLINKLKNIEGVYDNRVFRSYNHICYQHSLVTYICCFQVSLSEEKLFEARNKLSKCPKRSFVAISSKLFARSLLRGYF</sequence>
<proteinExistence type="predicted"/>
<protein>
    <submittedName>
        <fullName evidence="3">G_PROTEIN_RECEP_F1_2 domain-containing protein</fullName>
    </submittedName>
</protein>
<evidence type="ECO:0000256" key="1">
    <source>
        <dbReference type="SAM" id="Phobius"/>
    </source>
</evidence>
<keyword evidence="1" id="KW-0812">Transmembrane</keyword>
<keyword evidence="1" id="KW-0472">Membrane</keyword>
<reference evidence="3" key="1">
    <citation type="submission" date="2016-06" db="UniProtKB">
        <authorList>
            <consortium name="WormBaseParasite"/>
        </authorList>
    </citation>
    <scope>IDENTIFICATION</scope>
</reference>
<dbReference type="WBParaSite" id="TCNE_0000311801-mRNA-1">
    <property type="protein sequence ID" value="TCNE_0000311801-mRNA-1"/>
    <property type="gene ID" value="TCNE_0000311801"/>
</dbReference>
<organism evidence="2 3">
    <name type="scientific">Toxocara canis</name>
    <name type="common">Canine roundworm</name>
    <dbReference type="NCBI Taxonomy" id="6265"/>
    <lineage>
        <taxon>Eukaryota</taxon>
        <taxon>Metazoa</taxon>
        <taxon>Ecdysozoa</taxon>
        <taxon>Nematoda</taxon>
        <taxon>Chromadorea</taxon>
        <taxon>Rhabditida</taxon>
        <taxon>Spirurina</taxon>
        <taxon>Ascaridomorpha</taxon>
        <taxon>Ascaridoidea</taxon>
        <taxon>Toxocaridae</taxon>
        <taxon>Toxocara</taxon>
    </lineage>
</organism>
<dbReference type="Proteomes" id="UP000050794">
    <property type="component" value="Unassembled WGS sequence"/>
</dbReference>
<keyword evidence="2" id="KW-1185">Reference proteome</keyword>
<dbReference type="AlphaFoldDB" id="A0A183U3P8"/>
<evidence type="ECO:0000313" key="3">
    <source>
        <dbReference type="WBParaSite" id="TCNE_0000311801-mRNA-1"/>
    </source>
</evidence>
<feature type="transmembrane region" description="Helical" evidence="1">
    <location>
        <begin position="12"/>
        <end position="36"/>
    </location>
</feature>
<evidence type="ECO:0000313" key="2">
    <source>
        <dbReference type="Proteomes" id="UP000050794"/>
    </source>
</evidence>